<sequence length="71" mass="7393">MSSEHKPVSPGAETASASDRAAAEAAQMVEESARMVAAAKRWRDAVATPGLTASRNAIAASRSLLRRSRLG</sequence>
<evidence type="ECO:0000313" key="2">
    <source>
        <dbReference type="EMBL" id="MFD2233174.1"/>
    </source>
</evidence>
<feature type="compositionally biased region" description="Low complexity" evidence="1">
    <location>
        <begin position="12"/>
        <end position="26"/>
    </location>
</feature>
<gene>
    <name evidence="2" type="ORF">ACFSNB_05095</name>
</gene>
<reference evidence="3" key="1">
    <citation type="journal article" date="2019" name="Int. J. Syst. Evol. Microbiol.">
        <title>The Global Catalogue of Microorganisms (GCM) 10K type strain sequencing project: providing services to taxonomists for standard genome sequencing and annotation.</title>
        <authorList>
            <consortium name="The Broad Institute Genomics Platform"/>
            <consortium name="The Broad Institute Genome Sequencing Center for Infectious Disease"/>
            <person name="Wu L."/>
            <person name="Ma J."/>
        </authorList>
    </citation>
    <scope>NUCLEOTIDE SEQUENCE [LARGE SCALE GENOMIC DNA]</scope>
    <source>
        <strain evidence="3">KCTC 15012</strain>
    </source>
</reference>
<evidence type="ECO:0000313" key="3">
    <source>
        <dbReference type="Proteomes" id="UP001597296"/>
    </source>
</evidence>
<feature type="region of interest" description="Disordered" evidence="1">
    <location>
        <begin position="1"/>
        <end position="28"/>
    </location>
</feature>
<accession>A0ABW5C7B7</accession>
<protein>
    <submittedName>
        <fullName evidence="2">Uncharacterized protein</fullName>
    </submittedName>
</protein>
<proteinExistence type="predicted"/>
<dbReference type="RefSeq" id="WP_377314954.1">
    <property type="nucleotide sequence ID" value="NZ_JBHUIY010000006.1"/>
</dbReference>
<dbReference type="EMBL" id="JBHUIY010000006">
    <property type="protein sequence ID" value="MFD2233174.1"/>
    <property type="molecule type" value="Genomic_DNA"/>
</dbReference>
<keyword evidence="3" id="KW-1185">Reference proteome</keyword>
<dbReference type="Proteomes" id="UP001597296">
    <property type="component" value="Unassembled WGS sequence"/>
</dbReference>
<comment type="caution">
    <text evidence="2">The sequence shown here is derived from an EMBL/GenBank/DDBJ whole genome shotgun (WGS) entry which is preliminary data.</text>
</comment>
<organism evidence="2 3">
    <name type="scientific">Phaeospirillum tilakii</name>
    <dbReference type="NCBI Taxonomy" id="741673"/>
    <lineage>
        <taxon>Bacteria</taxon>
        <taxon>Pseudomonadati</taxon>
        <taxon>Pseudomonadota</taxon>
        <taxon>Alphaproteobacteria</taxon>
        <taxon>Rhodospirillales</taxon>
        <taxon>Rhodospirillaceae</taxon>
        <taxon>Phaeospirillum</taxon>
    </lineage>
</organism>
<name>A0ABW5C7B7_9PROT</name>
<evidence type="ECO:0000256" key="1">
    <source>
        <dbReference type="SAM" id="MobiDB-lite"/>
    </source>
</evidence>